<evidence type="ECO:0000256" key="1">
    <source>
        <dbReference type="ARBA" id="ARBA00001946"/>
    </source>
</evidence>
<evidence type="ECO:0000256" key="12">
    <source>
        <dbReference type="ARBA" id="ARBA00022989"/>
    </source>
</evidence>
<evidence type="ECO:0000256" key="8">
    <source>
        <dbReference type="ARBA" id="ARBA00022573"/>
    </source>
</evidence>
<feature type="transmembrane region" description="Helical" evidence="19">
    <location>
        <begin position="17"/>
        <end position="38"/>
    </location>
</feature>
<evidence type="ECO:0000256" key="9">
    <source>
        <dbReference type="ARBA" id="ARBA00022679"/>
    </source>
</evidence>
<evidence type="ECO:0000313" key="20">
    <source>
        <dbReference type="EMBL" id="SPQ02038.1"/>
    </source>
</evidence>
<evidence type="ECO:0000256" key="15">
    <source>
        <dbReference type="ARBA" id="ARBA00032605"/>
    </source>
</evidence>
<dbReference type="HAMAP" id="MF_00719">
    <property type="entry name" value="CobS"/>
    <property type="match status" value="1"/>
</dbReference>
<keyword evidence="13 19" id="KW-0472">Membrane</keyword>
<feature type="transmembrane region" description="Helical" evidence="19">
    <location>
        <begin position="231"/>
        <end position="252"/>
    </location>
</feature>
<evidence type="ECO:0000256" key="3">
    <source>
        <dbReference type="ARBA" id="ARBA00004663"/>
    </source>
</evidence>
<keyword evidence="21" id="KW-1185">Reference proteome</keyword>
<keyword evidence="10 19" id="KW-0812">Transmembrane</keyword>
<keyword evidence="7 19" id="KW-1003">Cell membrane</keyword>
<feature type="transmembrane region" description="Helical" evidence="19">
    <location>
        <begin position="128"/>
        <end position="148"/>
    </location>
</feature>
<evidence type="ECO:0000256" key="7">
    <source>
        <dbReference type="ARBA" id="ARBA00022475"/>
    </source>
</evidence>
<dbReference type="GO" id="GO:0005886">
    <property type="term" value="C:plasma membrane"/>
    <property type="evidence" value="ECO:0007669"/>
    <property type="project" value="UniProtKB-SubCell"/>
</dbReference>
<dbReference type="UniPathway" id="UPA00148">
    <property type="reaction ID" value="UER00238"/>
</dbReference>
<gene>
    <name evidence="19 20" type="primary">cobS</name>
    <name evidence="20" type="ORF">NBG4_870010</name>
</gene>
<evidence type="ECO:0000256" key="16">
    <source>
        <dbReference type="ARBA" id="ARBA00032853"/>
    </source>
</evidence>
<evidence type="ECO:0000256" key="18">
    <source>
        <dbReference type="ARBA" id="ARBA00049504"/>
    </source>
</evidence>
<dbReference type="OrthoDB" id="9794223at2"/>
<feature type="transmembrane region" description="Helical" evidence="19">
    <location>
        <begin position="201"/>
        <end position="219"/>
    </location>
</feature>
<evidence type="ECO:0000313" key="21">
    <source>
        <dbReference type="Proteomes" id="UP000245125"/>
    </source>
</evidence>
<protein>
    <recommendedName>
        <fullName evidence="6 19">Adenosylcobinamide-GDP ribazoletransferase</fullName>
        <ecNumber evidence="5 19">2.7.8.26</ecNumber>
    </recommendedName>
    <alternativeName>
        <fullName evidence="16 19">Cobalamin synthase</fullName>
    </alternativeName>
    <alternativeName>
        <fullName evidence="15 19">Cobalamin-5'-phosphate synthase</fullName>
    </alternativeName>
</protein>
<evidence type="ECO:0000256" key="19">
    <source>
        <dbReference type="HAMAP-Rule" id="MF_00719"/>
    </source>
</evidence>
<comment type="pathway">
    <text evidence="3 19">Cofactor biosynthesis; adenosylcobalamin biosynthesis; adenosylcobalamin from cob(II)yrinate a,c-diamide: step 7/7.</text>
</comment>
<sequence>MKVRGDISDAEVSRSAVFFPAVGAFQGILASGGVYLSARCLGGEIAPAMALLILAVSNGGFHLDGLADTFDALAVKSTGNSAADINKRLSVMKDSSTGPIGVISIVFAILLKYLLLKGLLHSLPSRDFYAFLFMMPVYAKWSMVPPMYHGSSARKDGLGKVFIDNVGIAEVVICTGVTIILSFFAYGTFLRNSNGLHMVSLFLLLPGALYLFGFASARYCAGRFGGITGDVFGAIGEISEIFFLLGVSAWLLHST</sequence>
<feature type="transmembrane region" description="Helical" evidence="19">
    <location>
        <begin position="168"/>
        <end position="189"/>
    </location>
</feature>
<dbReference type="PANTHER" id="PTHR34148:SF1">
    <property type="entry name" value="ADENOSYLCOBINAMIDE-GDP RIBAZOLETRANSFERASE"/>
    <property type="match status" value="1"/>
</dbReference>
<organism evidence="20 21">
    <name type="scientific">Candidatus Sulfobium mesophilum</name>
    <dbReference type="NCBI Taxonomy" id="2016548"/>
    <lineage>
        <taxon>Bacteria</taxon>
        <taxon>Pseudomonadati</taxon>
        <taxon>Nitrospirota</taxon>
        <taxon>Nitrospiria</taxon>
        <taxon>Nitrospirales</taxon>
        <taxon>Nitrospiraceae</taxon>
        <taxon>Candidatus Sulfobium</taxon>
    </lineage>
</organism>
<reference evidence="21" key="1">
    <citation type="submission" date="2018-03" db="EMBL/GenBank/DDBJ databases">
        <authorList>
            <person name="Zecchin S."/>
        </authorList>
    </citation>
    <scope>NUCLEOTIDE SEQUENCE [LARGE SCALE GENOMIC DNA]</scope>
</reference>
<keyword evidence="8 19" id="KW-0169">Cobalamin biosynthesis</keyword>
<evidence type="ECO:0000256" key="14">
    <source>
        <dbReference type="ARBA" id="ARBA00025228"/>
    </source>
</evidence>
<comment type="subcellular location">
    <subcellularLocation>
        <location evidence="2 19">Cell membrane</location>
        <topology evidence="2 19">Multi-pass membrane protein</topology>
    </subcellularLocation>
</comment>
<proteinExistence type="inferred from homology"/>
<comment type="similarity">
    <text evidence="4 19">Belongs to the CobS family.</text>
</comment>
<keyword evidence="9 19" id="KW-0808">Transferase</keyword>
<dbReference type="Pfam" id="PF02654">
    <property type="entry name" value="CobS"/>
    <property type="match status" value="1"/>
</dbReference>
<evidence type="ECO:0000256" key="5">
    <source>
        <dbReference type="ARBA" id="ARBA00013200"/>
    </source>
</evidence>
<feature type="transmembrane region" description="Helical" evidence="19">
    <location>
        <begin position="45"/>
        <end position="63"/>
    </location>
</feature>
<evidence type="ECO:0000256" key="2">
    <source>
        <dbReference type="ARBA" id="ARBA00004651"/>
    </source>
</evidence>
<comment type="function">
    <text evidence="14 19">Joins adenosylcobinamide-GDP and alpha-ribazole to generate adenosylcobalamin (Ado-cobalamin). Also synthesizes adenosylcobalamin 5'-phosphate from adenosylcobinamide-GDP and alpha-ribazole 5'-phosphate.</text>
</comment>
<comment type="cofactor">
    <cofactor evidence="1 19">
        <name>Mg(2+)</name>
        <dbReference type="ChEBI" id="CHEBI:18420"/>
    </cofactor>
</comment>
<dbReference type="InterPro" id="IPR003805">
    <property type="entry name" value="CobS"/>
</dbReference>
<dbReference type="EMBL" id="OUUY01000138">
    <property type="protein sequence ID" value="SPQ02038.1"/>
    <property type="molecule type" value="Genomic_DNA"/>
</dbReference>
<dbReference type="EC" id="2.7.8.26" evidence="5 19"/>
<evidence type="ECO:0000256" key="10">
    <source>
        <dbReference type="ARBA" id="ARBA00022692"/>
    </source>
</evidence>
<comment type="catalytic activity">
    <reaction evidence="18 19">
        <text>alpha-ribazole 5'-phosphate + adenosylcob(III)inamide-GDP = adenosylcob(III)alamin 5'-phosphate + GMP + H(+)</text>
        <dbReference type="Rhea" id="RHEA:23560"/>
        <dbReference type="ChEBI" id="CHEBI:15378"/>
        <dbReference type="ChEBI" id="CHEBI:57918"/>
        <dbReference type="ChEBI" id="CHEBI:58115"/>
        <dbReference type="ChEBI" id="CHEBI:60487"/>
        <dbReference type="ChEBI" id="CHEBI:60493"/>
        <dbReference type="EC" id="2.7.8.26"/>
    </reaction>
</comment>
<dbReference type="GO" id="GO:0009236">
    <property type="term" value="P:cobalamin biosynthetic process"/>
    <property type="evidence" value="ECO:0007669"/>
    <property type="project" value="UniProtKB-UniRule"/>
</dbReference>
<comment type="catalytic activity">
    <reaction evidence="17 19">
        <text>alpha-ribazole + adenosylcob(III)inamide-GDP = adenosylcob(III)alamin + GMP + H(+)</text>
        <dbReference type="Rhea" id="RHEA:16049"/>
        <dbReference type="ChEBI" id="CHEBI:10329"/>
        <dbReference type="ChEBI" id="CHEBI:15378"/>
        <dbReference type="ChEBI" id="CHEBI:18408"/>
        <dbReference type="ChEBI" id="CHEBI:58115"/>
        <dbReference type="ChEBI" id="CHEBI:60487"/>
        <dbReference type="EC" id="2.7.8.26"/>
    </reaction>
</comment>
<dbReference type="PANTHER" id="PTHR34148">
    <property type="entry name" value="ADENOSYLCOBINAMIDE-GDP RIBAZOLETRANSFERASE"/>
    <property type="match status" value="1"/>
</dbReference>
<evidence type="ECO:0000256" key="11">
    <source>
        <dbReference type="ARBA" id="ARBA00022842"/>
    </source>
</evidence>
<accession>A0A2U3QKU5</accession>
<feature type="transmembrane region" description="Helical" evidence="19">
    <location>
        <begin position="98"/>
        <end position="116"/>
    </location>
</feature>
<name>A0A2U3QKU5_9BACT</name>
<evidence type="ECO:0000256" key="17">
    <source>
        <dbReference type="ARBA" id="ARBA00048623"/>
    </source>
</evidence>
<dbReference type="GO" id="GO:0008818">
    <property type="term" value="F:cobalamin 5'-phosphate synthase activity"/>
    <property type="evidence" value="ECO:0007669"/>
    <property type="project" value="UniProtKB-UniRule"/>
</dbReference>
<dbReference type="AlphaFoldDB" id="A0A2U3QKU5"/>
<keyword evidence="12 19" id="KW-1133">Transmembrane helix</keyword>
<dbReference type="Proteomes" id="UP000245125">
    <property type="component" value="Unassembled WGS sequence"/>
</dbReference>
<dbReference type="GO" id="GO:0051073">
    <property type="term" value="F:adenosylcobinamide-GDP ribazoletransferase activity"/>
    <property type="evidence" value="ECO:0007669"/>
    <property type="project" value="UniProtKB-UniRule"/>
</dbReference>
<evidence type="ECO:0000256" key="4">
    <source>
        <dbReference type="ARBA" id="ARBA00010561"/>
    </source>
</evidence>
<evidence type="ECO:0000256" key="6">
    <source>
        <dbReference type="ARBA" id="ARBA00015850"/>
    </source>
</evidence>
<keyword evidence="11 19" id="KW-0460">Magnesium</keyword>
<evidence type="ECO:0000256" key="13">
    <source>
        <dbReference type="ARBA" id="ARBA00023136"/>
    </source>
</evidence>